<evidence type="ECO:0000313" key="2">
    <source>
        <dbReference type="Proteomes" id="UP000299102"/>
    </source>
</evidence>
<evidence type="ECO:0000313" key="1">
    <source>
        <dbReference type="EMBL" id="GBP87367.1"/>
    </source>
</evidence>
<gene>
    <name evidence="1" type="ORF">EVAR_103496_1</name>
</gene>
<accession>A0A4C1ZL83</accession>
<dbReference type="Proteomes" id="UP000299102">
    <property type="component" value="Unassembled WGS sequence"/>
</dbReference>
<organism evidence="1 2">
    <name type="scientific">Eumeta variegata</name>
    <name type="common">Bagworm moth</name>
    <name type="synonym">Eumeta japonica</name>
    <dbReference type="NCBI Taxonomy" id="151549"/>
    <lineage>
        <taxon>Eukaryota</taxon>
        <taxon>Metazoa</taxon>
        <taxon>Ecdysozoa</taxon>
        <taxon>Arthropoda</taxon>
        <taxon>Hexapoda</taxon>
        <taxon>Insecta</taxon>
        <taxon>Pterygota</taxon>
        <taxon>Neoptera</taxon>
        <taxon>Endopterygota</taxon>
        <taxon>Lepidoptera</taxon>
        <taxon>Glossata</taxon>
        <taxon>Ditrysia</taxon>
        <taxon>Tineoidea</taxon>
        <taxon>Psychidae</taxon>
        <taxon>Oiketicinae</taxon>
        <taxon>Eumeta</taxon>
    </lineage>
</organism>
<proteinExistence type="predicted"/>
<sequence length="193" mass="22380">MSFPIRMFNHSTTNKGRYRFDARPPNLSPAAETSGACEFMLLSYFKSLRNRSHKDAVVRTQPTSRRAGVFPVFGRRRHGNKHGQTATCGAIYRITRIFGSAGQGQGGASVRQYYSPREMFTPITYVFLRPVSEDFEPVCTRPFREQRTRRFLFIFSLEKRGARGQGGGLLFFDRGVDRCSRYTLQWKRHMFLW</sequence>
<dbReference type="AlphaFoldDB" id="A0A4C1ZL83"/>
<comment type="caution">
    <text evidence="1">The sequence shown here is derived from an EMBL/GenBank/DDBJ whole genome shotgun (WGS) entry which is preliminary data.</text>
</comment>
<protein>
    <submittedName>
        <fullName evidence="1">Uncharacterized protein</fullName>
    </submittedName>
</protein>
<reference evidence="1 2" key="1">
    <citation type="journal article" date="2019" name="Commun. Biol.">
        <title>The bagworm genome reveals a unique fibroin gene that provides high tensile strength.</title>
        <authorList>
            <person name="Kono N."/>
            <person name="Nakamura H."/>
            <person name="Ohtoshi R."/>
            <person name="Tomita M."/>
            <person name="Numata K."/>
            <person name="Arakawa K."/>
        </authorList>
    </citation>
    <scope>NUCLEOTIDE SEQUENCE [LARGE SCALE GENOMIC DNA]</scope>
</reference>
<keyword evidence="2" id="KW-1185">Reference proteome</keyword>
<dbReference type="EMBL" id="BGZK01001854">
    <property type="protein sequence ID" value="GBP87367.1"/>
    <property type="molecule type" value="Genomic_DNA"/>
</dbReference>
<name>A0A4C1ZL83_EUMVA</name>